<dbReference type="InterPro" id="IPR002762">
    <property type="entry name" value="CbiX-like"/>
</dbReference>
<dbReference type="PANTHER" id="PTHR33542:SF5">
    <property type="entry name" value="FERROCHELATASE CHE1"/>
    <property type="match status" value="1"/>
</dbReference>
<keyword evidence="1" id="KW-0479">Metal-binding</keyword>
<evidence type="ECO:0000313" key="5">
    <source>
        <dbReference type="Proteomes" id="UP000199361"/>
    </source>
</evidence>
<protein>
    <submittedName>
        <fullName evidence="4">Sirohydrochlorin ferrochelatase</fullName>
    </submittedName>
</protein>
<reference evidence="4 5" key="1">
    <citation type="submission" date="2016-10" db="EMBL/GenBank/DDBJ databases">
        <authorList>
            <person name="de Groot N.N."/>
        </authorList>
    </citation>
    <scope>NUCLEOTIDE SEQUENCE [LARGE SCALE GENOMIC DNA]</scope>
    <source>
        <strain evidence="4 5">CGMCC 4.5598</strain>
    </source>
</reference>
<evidence type="ECO:0000256" key="1">
    <source>
        <dbReference type="ARBA" id="ARBA00022723"/>
    </source>
</evidence>
<dbReference type="AlphaFoldDB" id="A0A1I0KXK3"/>
<organism evidence="4 5">
    <name type="scientific">Nonomuraea wenchangensis</name>
    <dbReference type="NCBI Taxonomy" id="568860"/>
    <lineage>
        <taxon>Bacteria</taxon>
        <taxon>Bacillati</taxon>
        <taxon>Actinomycetota</taxon>
        <taxon>Actinomycetes</taxon>
        <taxon>Streptosporangiales</taxon>
        <taxon>Streptosporangiaceae</taxon>
        <taxon>Nonomuraea</taxon>
    </lineage>
</organism>
<keyword evidence="2" id="KW-0456">Lyase</keyword>
<name>A0A1I0KXK3_9ACTN</name>
<dbReference type="Gene3D" id="3.40.50.1400">
    <property type="match status" value="2"/>
</dbReference>
<evidence type="ECO:0000256" key="3">
    <source>
        <dbReference type="SAM" id="MobiDB-lite"/>
    </source>
</evidence>
<dbReference type="SUPFAM" id="SSF53800">
    <property type="entry name" value="Chelatase"/>
    <property type="match status" value="1"/>
</dbReference>
<dbReference type="PANTHER" id="PTHR33542">
    <property type="entry name" value="SIROHYDROCHLORIN FERROCHELATASE, CHLOROPLASTIC"/>
    <property type="match status" value="1"/>
</dbReference>
<evidence type="ECO:0000313" key="4">
    <source>
        <dbReference type="EMBL" id="SEU31085.1"/>
    </source>
</evidence>
<dbReference type="GO" id="GO:0046872">
    <property type="term" value="F:metal ion binding"/>
    <property type="evidence" value="ECO:0007669"/>
    <property type="project" value="UniProtKB-KW"/>
</dbReference>
<dbReference type="RefSeq" id="WP_091087557.1">
    <property type="nucleotide sequence ID" value="NZ_FOHX01000010.1"/>
</dbReference>
<dbReference type="Proteomes" id="UP000199361">
    <property type="component" value="Unassembled WGS sequence"/>
</dbReference>
<dbReference type="OrthoDB" id="7345302at2"/>
<dbReference type="Pfam" id="PF01903">
    <property type="entry name" value="CbiX"/>
    <property type="match status" value="2"/>
</dbReference>
<accession>A0A1I0KXK3</accession>
<dbReference type="STRING" id="568860.SAMN05421811_110191"/>
<gene>
    <name evidence="4" type="ORF">SAMN05421811_110191</name>
</gene>
<dbReference type="CDD" id="cd03416">
    <property type="entry name" value="CbiX_SirB_N"/>
    <property type="match status" value="1"/>
</dbReference>
<dbReference type="GO" id="GO:0016829">
    <property type="term" value="F:lyase activity"/>
    <property type="evidence" value="ECO:0007669"/>
    <property type="project" value="UniProtKB-KW"/>
</dbReference>
<keyword evidence="5" id="KW-1185">Reference proteome</keyword>
<dbReference type="EMBL" id="FOHX01000010">
    <property type="protein sequence ID" value="SEU31085.1"/>
    <property type="molecule type" value="Genomic_DNA"/>
</dbReference>
<proteinExistence type="predicted"/>
<sequence length="277" mass="28080">MTGHATGGAAPALVLAAHGTRSAAGEATLALLAETVRRARPGRRVELTYLEISSPLLADVLPAVRGPVVVVPLLLAGGYHVHIDLPEIIAAHRPDAVVADRLGPHRLLTGVLARRLGRAGLRATDAVVLGAAGSSDPAGLADVRAAARMLAVRLARPVTAAFASAGSPSLEEAMERLAATPAARVAVASYVLAPGFFHDRLVTAAAGPVSDPLGADPDVAALVWHRYDEAVRGDQAARAAQTAAGAEGAGSSRSSRTTSRALASRDGQVSAPTNIST</sequence>
<feature type="compositionally biased region" description="Low complexity" evidence="3">
    <location>
        <begin position="238"/>
        <end position="265"/>
    </location>
</feature>
<evidence type="ECO:0000256" key="2">
    <source>
        <dbReference type="ARBA" id="ARBA00023239"/>
    </source>
</evidence>
<feature type="region of interest" description="Disordered" evidence="3">
    <location>
        <begin position="238"/>
        <end position="277"/>
    </location>
</feature>
<dbReference type="CDD" id="cd03414">
    <property type="entry name" value="CbiX_SirB_C"/>
    <property type="match status" value="1"/>
</dbReference>
<dbReference type="InterPro" id="IPR050963">
    <property type="entry name" value="Sirohydro_Cobaltochel/CbiX"/>
</dbReference>